<proteinExistence type="predicted"/>
<dbReference type="GO" id="GO:0032259">
    <property type="term" value="P:methylation"/>
    <property type="evidence" value="ECO:0007669"/>
    <property type="project" value="UniProtKB-KW"/>
</dbReference>
<reference evidence="1 2" key="1">
    <citation type="submission" date="2018-09" db="EMBL/GenBank/DDBJ databases">
        <authorList>
            <person name="Zhu H."/>
        </authorList>
    </citation>
    <scope>NUCLEOTIDE SEQUENCE [LARGE SCALE GENOMIC DNA]</scope>
    <source>
        <strain evidence="1 2">K2R10-39</strain>
    </source>
</reference>
<keyword evidence="1" id="KW-0808">Transferase</keyword>
<dbReference type="SUPFAM" id="SSF53335">
    <property type="entry name" value="S-adenosyl-L-methionine-dependent methyltransferases"/>
    <property type="match status" value="1"/>
</dbReference>
<keyword evidence="1" id="KW-0489">Methyltransferase</keyword>
<dbReference type="AlphaFoldDB" id="A0A418X5R5"/>
<dbReference type="CDD" id="cd02440">
    <property type="entry name" value="AdoMet_MTases"/>
    <property type="match status" value="1"/>
</dbReference>
<evidence type="ECO:0000313" key="2">
    <source>
        <dbReference type="Proteomes" id="UP000285190"/>
    </source>
</evidence>
<dbReference type="OrthoDB" id="9816564at2"/>
<dbReference type="Gene3D" id="3.40.50.150">
    <property type="entry name" value="Vaccinia Virus protein VP39"/>
    <property type="match status" value="1"/>
</dbReference>
<dbReference type="Pfam" id="PF13489">
    <property type="entry name" value="Methyltransf_23"/>
    <property type="match status" value="1"/>
</dbReference>
<comment type="caution">
    <text evidence="1">The sequence shown here is derived from an EMBL/GenBank/DDBJ whole genome shotgun (WGS) entry which is preliminary data.</text>
</comment>
<sequence>MNDFTYASRKQPEFMCLRLVRCAQCDLVYAPSPPDTSFLTSAYADAAYDSAEEAKCAAASYAKALEPYVEHLRSRTAAVDVGAGNGALLGWLRQLGFAQVVGIEPSRAAIDAASDDVRGLLREGMFSPEMLKDVTPSLICSFMTLEHLADPGVFVKTAFELLEPGGMIAVVVHNWQGVLNRSLGLRSPIIDVEHLQLYNPKSVIALLKGAGFEAVDVCPISNSYPMRYWLRLTPLPGTMKAAMGRLLERSALADLKIPLRVGNILAVGTKPSMESA</sequence>
<organism evidence="1 2">
    <name type="scientific">Noviherbaspirillum cavernae</name>
    <dbReference type="NCBI Taxonomy" id="2320862"/>
    <lineage>
        <taxon>Bacteria</taxon>
        <taxon>Pseudomonadati</taxon>
        <taxon>Pseudomonadota</taxon>
        <taxon>Betaproteobacteria</taxon>
        <taxon>Burkholderiales</taxon>
        <taxon>Oxalobacteraceae</taxon>
        <taxon>Noviherbaspirillum</taxon>
    </lineage>
</organism>
<dbReference type="InterPro" id="IPR029063">
    <property type="entry name" value="SAM-dependent_MTases_sf"/>
</dbReference>
<dbReference type="Proteomes" id="UP000285190">
    <property type="component" value="Unassembled WGS sequence"/>
</dbReference>
<accession>A0A418X5R5</accession>
<name>A0A418X5R5_9BURK</name>
<evidence type="ECO:0000313" key="1">
    <source>
        <dbReference type="EMBL" id="RJG07726.1"/>
    </source>
</evidence>
<gene>
    <name evidence="1" type="ORF">D3870_00240</name>
</gene>
<protein>
    <submittedName>
        <fullName evidence="1">Class I SAM-dependent methyltransferase</fullName>
    </submittedName>
</protein>
<dbReference type="EMBL" id="QYUN01000002">
    <property type="protein sequence ID" value="RJG07726.1"/>
    <property type="molecule type" value="Genomic_DNA"/>
</dbReference>
<dbReference type="PANTHER" id="PTHR43861">
    <property type="entry name" value="TRANS-ACONITATE 2-METHYLTRANSFERASE-RELATED"/>
    <property type="match status" value="1"/>
</dbReference>
<dbReference type="GO" id="GO:0008168">
    <property type="term" value="F:methyltransferase activity"/>
    <property type="evidence" value="ECO:0007669"/>
    <property type="project" value="UniProtKB-KW"/>
</dbReference>
<keyword evidence="2" id="KW-1185">Reference proteome</keyword>